<dbReference type="PROSITE" id="PS50097">
    <property type="entry name" value="BTB"/>
    <property type="match status" value="1"/>
</dbReference>
<evidence type="ECO:0000313" key="3">
    <source>
        <dbReference type="Proteomes" id="UP001168990"/>
    </source>
</evidence>
<accession>A0AA39C4A3</accession>
<dbReference type="InterPro" id="IPR000210">
    <property type="entry name" value="BTB/POZ_dom"/>
</dbReference>
<dbReference type="Gene3D" id="1.25.40.420">
    <property type="match status" value="1"/>
</dbReference>
<dbReference type="EMBL" id="JAQQBS010001425">
    <property type="protein sequence ID" value="KAK0157660.1"/>
    <property type="molecule type" value="Genomic_DNA"/>
</dbReference>
<keyword evidence="3" id="KW-1185">Reference proteome</keyword>
<dbReference type="InterPro" id="IPR008974">
    <property type="entry name" value="TRAF-like"/>
</dbReference>
<dbReference type="SUPFAM" id="SSF54695">
    <property type="entry name" value="POZ domain"/>
    <property type="match status" value="1"/>
</dbReference>
<evidence type="ECO:0000259" key="1">
    <source>
        <dbReference type="PROSITE" id="PS50097"/>
    </source>
</evidence>
<proteinExistence type="predicted"/>
<dbReference type="Pfam" id="PF00651">
    <property type="entry name" value="BTB"/>
    <property type="match status" value="1"/>
</dbReference>
<name>A0AA39C4A3_9HYME</name>
<reference evidence="2" key="2">
    <citation type="submission" date="2023-03" db="EMBL/GenBank/DDBJ databases">
        <authorList>
            <person name="Inwood S.N."/>
            <person name="Skelly J.G."/>
            <person name="Guhlin J."/>
            <person name="Harrop T.W.R."/>
            <person name="Goldson S.G."/>
            <person name="Dearden P.K."/>
        </authorList>
    </citation>
    <scope>NUCLEOTIDE SEQUENCE</scope>
    <source>
        <strain evidence="2">Irish</strain>
        <tissue evidence="2">Whole body</tissue>
    </source>
</reference>
<dbReference type="SMART" id="SM00225">
    <property type="entry name" value="BTB"/>
    <property type="match status" value="1"/>
</dbReference>
<dbReference type="AlphaFoldDB" id="A0AA39C4A3"/>
<dbReference type="Gene3D" id="2.60.210.10">
    <property type="entry name" value="Apoptosis, Tumor Necrosis Factor Receptor Associated Protein 2, Chain A"/>
    <property type="match status" value="1"/>
</dbReference>
<evidence type="ECO:0000313" key="2">
    <source>
        <dbReference type="EMBL" id="KAK0157660.1"/>
    </source>
</evidence>
<dbReference type="Proteomes" id="UP001168990">
    <property type="component" value="Unassembled WGS sequence"/>
</dbReference>
<dbReference type="Gene3D" id="3.30.710.10">
    <property type="entry name" value="Potassium Channel Kv1.1, Chain A"/>
    <property type="match status" value="1"/>
</dbReference>
<gene>
    <name evidence="2" type="ORF">PV328_011371</name>
</gene>
<sequence>MIICICELYIWQPFLFDIISSNFILSFFRLSNLYKCVEYLTMMKPANESSWNNHFEYERNFVKCAEDENDKIIFKSSTFTVNNNTKWHLKLYIHGYENDAKDFIGIFTYFDNINEEPVEIFASQIYFLVNSDGRKIKLGRVRMHKFIAITLNNWGCEKLYNFTKFYMNKKFSDVTLILYDERIPAHKAILSAKSPIFASMFDDNNINEERNNLNKEIIIDDFNPETFKAMLHYIYTNEIKDVDRLALNLLWTANKYEVKELKEICEKTLCQKIIIDNATDYLVYSNLFHAETLMKYCQEFIHAHIEEIMKTPKYEAMEKRYPELIADLYRSSVMGNQHLIIKLIISSLPHL</sequence>
<dbReference type="PANTHER" id="PTHR24413">
    <property type="entry name" value="SPECKLE-TYPE POZ PROTEIN"/>
    <property type="match status" value="1"/>
</dbReference>
<dbReference type="InterPro" id="IPR011333">
    <property type="entry name" value="SKP1/BTB/POZ_sf"/>
</dbReference>
<feature type="domain" description="BTB" evidence="1">
    <location>
        <begin position="172"/>
        <end position="243"/>
    </location>
</feature>
<organism evidence="2 3">
    <name type="scientific">Microctonus aethiopoides</name>
    <dbReference type="NCBI Taxonomy" id="144406"/>
    <lineage>
        <taxon>Eukaryota</taxon>
        <taxon>Metazoa</taxon>
        <taxon>Ecdysozoa</taxon>
        <taxon>Arthropoda</taxon>
        <taxon>Hexapoda</taxon>
        <taxon>Insecta</taxon>
        <taxon>Pterygota</taxon>
        <taxon>Neoptera</taxon>
        <taxon>Endopterygota</taxon>
        <taxon>Hymenoptera</taxon>
        <taxon>Apocrita</taxon>
        <taxon>Ichneumonoidea</taxon>
        <taxon>Braconidae</taxon>
        <taxon>Euphorinae</taxon>
        <taxon>Microctonus</taxon>
    </lineage>
</organism>
<reference evidence="2" key="1">
    <citation type="journal article" date="2023" name="bioRxiv">
        <title>Scaffold-level genome assemblies of two parasitoid biocontrol wasps reveal the parthenogenesis mechanism and an associated novel virus.</title>
        <authorList>
            <person name="Inwood S."/>
            <person name="Skelly J."/>
            <person name="Guhlin J."/>
            <person name="Harrop T."/>
            <person name="Goldson S."/>
            <person name="Dearden P."/>
        </authorList>
    </citation>
    <scope>NUCLEOTIDE SEQUENCE</scope>
    <source>
        <strain evidence="2">Irish</strain>
        <tissue evidence="2">Whole body</tissue>
    </source>
</reference>
<protein>
    <recommendedName>
        <fullName evidence="1">BTB domain-containing protein</fullName>
    </recommendedName>
</protein>
<comment type="caution">
    <text evidence="2">The sequence shown here is derived from an EMBL/GenBank/DDBJ whole genome shotgun (WGS) entry which is preliminary data.</text>
</comment>
<dbReference type="SUPFAM" id="SSF49599">
    <property type="entry name" value="TRAF domain-like"/>
    <property type="match status" value="1"/>
</dbReference>